<dbReference type="Gene3D" id="1.10.30.50">
    <property type="match status" value="1"/>
</dbReference>
<organism evidence="1 2">
    <name type="scientific">Slackia piriformis</name>
    <dbReference type="NCBI Taxonomy" id="626934"/>
    <lineage>
        <taxon>Bacteria</taxon>
        <taxon>Bacillati</taxon>
        <taxon>Actinomycetota</taxon>
        <taxon>Coriobacteriia</taxon>
        <taxon>Eggerthellales</taxon>
        <taxon>Eggerthellaceae</taxon>
        <taxon>Slackia</taxon>
    </lineage>
</organism>
<proteinExistence type="predicted"/>
<evidence type="ECO:0000313" key="1">
    <source>
        <dbReference type="EMBL" id="MBS6941224.1"/>
    </source>
</evidence>
<comment type="caution">
    <text evidence="1">The sequence shown here is derived from an EMBL/GenBank/DDBJ whole genome shotgun (WGS) entry which is preliminary data.</text>
</comment>
<keyword evidence="1" id="KW-0255">Endonuclease</keyword>
<dbReference type="Proteomes" id="UP000727506">
    <property type="component" value="Unassembled WGS sequence"/>
</dbReference>
<dbReference type="EMBL" id="JAGZSV010000139">
    <property type="protein sequence ID" value="MBS6941224.1"/>
    <property type="molecule type" value="Genomic_DNA"/>
</dbReference>
<keyword evidence="1" id="KW-0378">Hydrolase</keyword>
<gene>
    <name evidence="1" type="ORF">KH142_07095</name>
</gene>
<name>A0A943Z803_9ACTN</name>
<reference evidence="1" key="1">
    <citation type="submission" date="2021-02" db="EMBL/GenBank/DDBJ databases">
        <title>Infant gut strain persistence is associated with maternal origin, phylogeny, and functional potential including surface adhesion and iron acquisition.</title>
        <authorList>
            <person name="Lou Y.C."/>
        </authorList>
    </citation>
    <scope>NUCLEOTIDE SEQUENCE</scope>
    <source>
        <strain evidence="1">L2_039_000G1_dasL2_039_000G1_concoct_11</strain>
    </source>
</reference>
<accession>A0A943Z803</accession>
<dbReference type="AlphaFoldDB" id="A0A943Z803"/>
<protein>
    <submittedName>
        <fullName evidence="1">HNH endonuclease</fullName>
    </submittedName>
</protein>
<keyword evidence="1" id="KW-0540">Nuclease</keyword>
<sequence>MDPRRANGARRTALRREFAASDAPCWLCGMPIPRGVGHAHPYAMELDEVVPVSKGGDPLDRANIRRAHRCCNQWRGDMDAADAAKVADAARAMFGMWSCPAEFVLFARNARSRASNEKGKRKNNVAVMTSREW</sequence>
<evidence type="ECO:0000313" key="2">
    <source>
        <dbReference type="Proteomes" id="UP000727506"/>
    </source>
</evidence>
<dbReference type="GO" id="GO:0004519">
    <property type="term" value="F:endonuclease activity"/>
    <property type="evidence" value="ECO:0007669"/>
    <property type="project" value="UniProtKB-KW"/>
</dbReference>